<feature type="transmembrane region" description="Helical" evidence="5">
    <location>
        <begin position="374"/>
        <end position="395"/>
    </location>
</feature>
<feature type="transmembrane region" description="Helical" evidence="5">
    <location>
        <begin position="103"/>
        <end position="122"/>
    </location>
</feature>
<dbReference type="Pfam" id="PF07690">
    <property type="entry name" value="MFS_1"/>
    <property type="match status" value="1"/>
</dbReference>
<reference evidence="6" key="1">
    <citation type="journal article" date="2016" name="Insect Biochem. Mol. Biol.">
        <title>Multifaceted biological insights from a draft genome sequence of the tobacco hornworm moth, Manduca sexta.</title>
        <authorList>
            <person name="Kanost M.R."/>
            <person name="Arrese E.L."/>
            <person name="Cao X."/>
            <person name="Chen Y.R."/>
            <person name="Chellapilla S."/>
            <person name="Goldsmith M.R."/>
            <person name="Grosse-Wilde E."/>
            <person name="Heckel D.G."/>
            <person name="Herndon N."/>
            <person name="Jiang H."/>
            <person name="Papanicolaou A."/>
            <person name="Qu J."/>
            <person name="Soulages J.L."/>
            <person name="Vogel H."/>
            <person name="Walters J."/>
            <person name="Waterhouse R.M."/>
            <person name="Ahn S.J."/>
            <person name="Almeida F.C."/>
            <person name="An C."/>
            <person name="Aqrawi P."/>
            <person name="Bretschneider A."/>
            <person name="Bryant W.B."/>
            <person name="Bucks S."/>
            <person name="Chao H."/>
            <person name="Chevignon G."/>
            <person name="Christen J.M."/>
            <person name="Clarke D.F."/>
            <person name="Dittmer N.T."/>
            <person name="Ferguson L.C.F."/>
            <person name="Garavelou S."/>
            <person name="Gordon K.H.J."/>
            <person name="Gunaratna R.T."/>
            <person name="Han Y."/>
            <person name="Hauser F."/>
            <person name="He Y."/>
            <person name="Heidel-Fischer H."/>
            <person name="Hirsh A."/>
            <person name="Hu Y."/>
            <person name="Jiang H."/>
            <person name="Kalra D."/>
            <person name="Klinner C."/>
            <person name="Konig C."/>
            <person name="Kovar C."/>
            <person name="Kroll A.R."/>
            <person name="Kuwar S.S."/>
            <person name="Lee S.L."/>
            <person name="Lehman R."/>
            <person name="Li K."/>
            <person name="Li Z."/>
            <person name="Liang H."/>
            <person name="Lovelace S."/>
            <person name="Lu Z."/>
            <person name="Mansfield J.H."/>
            <person name="McCulloch K.J."/>
            <person name="Mathew T."/>
            <person name="Morton B."/>
            <person name="Muzny D.M."/>
            <person name="Neunemann D."/>
            <person name="Ongeri F."/>
            <person name="Pauchet Y."/>
            <person name="Pu L.L."/>
            <person name="Pyrousis I."/>
            <person name="Rao X.J."/>
            <person name="Redding A."/>
            <person name="Roesel C."/>
            <person name="Sanchez-Gracia A."/>
            <person name="Schaack S."/>
            <person name="Shukla A."/>
            <person name="Tetreau G."/>
            <person name="Wang Y."/>
            <person name="Xiong G.H."/>
            <person name="Traut W."/>
            <person name="Walsh T.K."/>
            <person name="Worley K.C."/>
            <person name="Wu D."/>
            <person name="Wu W."/>
            <person name="Wu Y.Q."/>
            <person name="Zhang X."/>
            <person name="Zou Z."/>
            <person name="Zucker H."/>
            <person name="Briscoe A.D."/>
            <person name="Burmester T."/>
            <person name="Clem R.J."/>
            <person name="Feyereisen R."/>
            <person name="Grimmelikhuijzen C.J.P."/>
            <person name="Hamodrakas S.J."/>
            <person name="Hansson B.S."/>
            <person name="Huguet E."/>
            <person name="Jermiin L.S."/>
            <person name="Lan Q."/>
            <person name="Lehman H.K."/>
            <person name="Lorenzen M."/>
            <person name="Merzendorfer H."/>
            <person name="Michalopoulos I."/>
            <person name="Morton D.B."/>
            <person name="Muthukrishnan S."/>
            <person name="Oakeshott J.G."/>
            <person name="Palmer W."/>
            <person name="Park Y."/>
            <person name="Passarelli A.L."/>
            <person name="Rozas J."/>
            <person name="Schwartz L.M."/>
            <person name="Smith W."/>
            <person name="Southgate A."/>
            <person name="Vilcinskas A."/>
            <person name="Vogt R."/>
            <person name="Wang P."/>
            <person name="Werren J."/>
            <person name="Yu X.Q."/>
            <person name="Zhou J.J."/>
            <person name="Brown S.J."/>
            <person name="Scherer S.E."/>
            <person name="Richards S."/>
            <person name="Blissard G.W."/>
        </authorList>
    </citation>
    <scope>NUCLEOTIDE SEQUENCE</scope>
</reference>
<dbReference type="Gene3D" id="1.20.1250.20">
    <property type="entry name" value="MFS general substrate transporter like domains"/>
    <property type="match status" value="1"/>
</dbReference>
<gene>
    <name evidence="6" type="ORF">O3G_MSEX014745</name>
</gene>
<dbReference type="Proteomes" id="UP000791440">
    <property type="component" value="Unassembled WGS sequence"/>
</dbReference>
<evidence type="ECO:0000256" key="2">
    <source>
        <dbReference type="ARBA" id="ARBA00022692"/>
    </source>
</evidence>
<evidence type="ECO:0000256" key="1">
    <source>
        <dbReference type="ARBA" id="ARBA00004141"/>
    </source>
</evidence>
<feature type="transmembrane region" description="Helical" evidence="5">
    <location>
        <begin position="163"/>
        <end position="190"/>
    </location>
</feature>
<comment type="subcellular location">
    <subcellularLocation>
        <location evidence="1">Membrane</location>
        <topology evidence="1">Multi-pass membrane protein</topology>
    </subcellularLocation>
</comment>
<evidence type="ECO:0008006" key="8">
    <source>
        <dbReference type="Google" id="ProtNLM"/>
    </source>
</evidence>
<name>A0A922CYX0_MANSE</name>
<dbReference type="InterPro" id="IPR011701">
    <property type="entry name" value="MFS"/>
</dbReference>
<keyword evidence="4 5" id="KW-0472">Membrane</keyword>
<feature type="transmembrane region" description="Helical" evidence="5">
    <location>
        <begin position="230"/>
        <end position="249"/>
    </location>
</feature>
<dbReference type="PANTHER" id="PTHR23507:SF1">
    <property type="entry name" value="FI18259P1-RELATED"/>
    <property type="match status" value="1"/>
</dbReference>
<evidence type="ECO:0000256" key="4">
    <source>
        <dbReference type="ARBA" id="ARBA00023136"/>
    </source>
</evidence>
<evidence type="ECO:0000313" key="7">
    <source>
        <dbReference type="Proteomes" id="UP000791440"/>
    </source>
</evidence>
<dbReference type="PANTHER" id="PTHR23507">
    <property type="entry name" value="ZGC:174356"/>
    <property type="match status" value="1"/>
</dbReference>
<dbReference type="SUPFAM" id="SSF103473">
    <property type="entry name" value="MFS general substrate transporter"/>
    <property type="match status" value="1"/>
</dbReference>
<keyword evidence="2 5" id="KW-0812">Transmembrane</keyword>
<reference evidence="6" key="2">
    <citation type="submission" date="2020-12" db="EMBL/GenBank/DDBJ databases">
        <authorList>
            <person name="Kanost M."/>
        </authorList>
    </citation>
    <scope>NUCLEOTIDE SEQUENCE</scope>
</reference>
<protein>
    <recommendedName>
        <fullName evidence="8">Adenylate cyclase</fullName>
    </recommendedName>
</protein>
<evidence type="ECO:0000256" key="5">
    <source>
        <dbReference type="SAM" id="Phobius"/>
    </source>
</evidence>
<keyword evidence="7" id="KW-1185">Reference proteome</keyword>
<evidence type="ECO:0000256" key="3">
    <source>
        <dbReference type="ARBA" id="ARBA00022989"/>
    </source>
</evidence>
<dbReference type="OrthoDB" id="3026777at2759"/>
<dbReference type="EMBL" id="JH669264">
    <property type="protein sequence ID" value="KAG6464810.1"/>
    <property type="molecule type" value="Genomic_DNA"/>
</dbReference>
<dbReference type="GO" id="GO:0016020">
    <property type="term" value="C:membrane"/>
    <property type="evidence" value="ECO:0007669"/>
    <property type="project" value="UniProtKB-SubCell"/>
</dbReference>
<feature type="transmembrane region" description="Helical" evidence="5">
    <location>
        <begin position="134"/>
        <end position="157"/>
    </location>
</feature>
<proteinExistence type="predicted"/>
<sequence length="500" mass="56573">MDSGDIRETEPLNEARIVQDKKLTCCQRFGQFLSNITVEPVAFLALFSNILSSVATQTLGLEKTCRVSLGLDDKICDSLRAQNQSNNFTVYERMVQEYYSNQLLWKSALQALLPLIMLLFVGGWSDATGKRKSIMMVVLSGEIMQCLSNIINVIFFYEIPLQVLLFFDVFFVSIVGGSSVMFLALFNYICDITTAENRTHRFGLVNLCIFAGMPMGLALSGIMLKHLGYFAIYGSSLTLHALNFLYVLLRLSDQARSEEQKQHDGRGVCYFLKLFFNPRTIKETFKVLFKKTENNRTTQLCVIIITVTFLYGPFYGEASIMYMSTRYRFNWNEVDFSIFQTYNFGLNILGTIISILLFSKYLKWHDSVLGIISSISKIGSSFVYCFAATAAIFYIGPVVDLLNGTSILAIKSLYSKLLDPNEIGKMTSLIGMIENMTPLVYVPMYTQLYTATMDTLPGAVYLLGAMMAVVALFSFLWLLWVHLKEQKQLRNEKANGMPMT</sequence>
<feature type="transmembrane region" description="Helical" evidence="5">
    <location>
        <begin position="300"/>
        <end position="322"/>
    </location>
</feature>
<feature type="transmembrane region" description="Helical" evidence="5">
    <location>
        <begin position="202"/>
        <end position="224"/>
    </location>
</feature>
<organism evidence="6 7">
    <name type="scientific">Manduca sexta</name>
    <name type="common">Tobacco hawkmoth</name>
    <name type="synonym">Tobacco hornworm</name>
    <dbReference type="NCBI Taxonomy" id="7130"/>
    <lineage>
        <taxon>Eukaryota</taxon>
        <taxon>Metazoa</taxon>
        <taxon>Ecdysozoa</taxon>
        <taxon>Arthropoda</taxon>
        <taxon>Hexapoda</taxon>
        <taxon>Insecta</taxon>
        <taxon>Pterygota</taxon>
        <taxon>Neoptera</taxon>
        <taxon>Endopterygota</taxon>
        <taxon>Lepidoptera</taxon>
        <taxon>Glossata</taxon>
        <taxon>Ditrysia</taxon>
        <taxon>Bombycoidea</taxon>
        <taxon>Sphingidae</taxon>
        <taxon>Sphinginae</taxon>
        <taxon>Sphingini</taxon>
        <taxon>Manduca</taxon>
    </lineage>
</organism>
<feature type="transmembrane region" description="Helical" evidence="5">
    <location>
        <begin position="459"/>
        <end position="480"/>
    </location>
</feature>
<comment type="caution">
    <text evidence="6">The sequence shown here is derived from an EMBL/GenBank/DDBJ whole genome shotgun (WGS) entry which is preliminary data.</text>
</comment>
<accession>A0A922CYX0</accession>
<evidence type="ECO:0000313" key="6">
    <source>
        <dbReference type="EMBL" id="KAG6464810.1"/>
    </source>
</evidence>
<feature type="transmembrane region" description="Helical" evidence="5">
    <location>
        <begin position="342"/>
        <end position="362"/>
    </location>
</feature>
<dbReference type="AlphaFoldDB" id="A0A922CYX0"/>
<keyword evidence="3 5" id="KW-1133">Transmembrane helix</keyword>
<dbReference type="InterPro" id="IPR036259">
    <property type="entry name" value="MFS_trans_sf"/>
</dbReference>
<dbReference type="GO" id="GO:0022857">
    <property type="term" value="F:transmembrane transporter activity"/>
    <property type="evidence" value="ECO:0007669"/>
    <property type="project" value="InterPro"/>
</dbReference>